<sequence length="104" mass="11900">MLVWNRGPNVLIIQQSWTCHWGCLVLGPALNCKHAQVMLNHFAPTGLNEWHGGACQQEMLTDFLRVCPRLQPMKCTAWHLGTLKMVYEGHAAMWIPVEMFRVLS</sequence>
<protein>
    <submittedName>
        <fullName evidence="1">Uncharacterized protein</fullName>
    </submittedName>
</protein>
<dbReference type="EMBL" id="HBJA01062552">
    <property type="protein sequence ID" value="CAE0810968.1"/>
    <property type="molecule type" value="Transcribed_RNA"/>
</dbReference>
<dbReference type="AlphaFoldDB" id="A0A7S4CZ30"/>
<gene>
    <name evidence="1" type="ORF">EGYM00163_LOCUS22115</name>
</gene>
<name>A0A7S4CZ30_9EUGL</name>
<organism evidence="1">
    <name type="scientific">Eutreptiella gymnastica</name>
    <dbReference type="NCBI Taxonomy" id="73025"/>
    <lineage>
        <taxon>Eukaryota</taxon>
        <taxon>Discoba</taxon>
        <taxon>Euglenozoa</taxon>
        <taxon>Euglenida</taxon>
        <taxon>Spirocuta</taxon>
        <taxon>Euglenophyceae</taxon>
        <taxon>Eutreptiales</taxon>
        <taxon>Eutreptiaceae</taxon>
        <taxon>Eutreptiella</taxon>
    </lineage>
</organism>
<accession>A0A7S4CZ30</accession>
<proteinExistence type="predicted"/>
<evidence type="ECO:0000313" key="1">
    <source>
        <dbReference type="EMBL" id="CAE0810968.1"/>
    </source>
</evidence>
<reference evidence="1" key="1">
    <citation type="submission" date="2021-01" db="EMBL/GenBank/DDBJ databases">
        <authorList>
            <person name="Corre E."/>
            <person name="Pelletier E."/>
            <person name="Niang G."/>
            <person name="Scheremetjew M."/>
            <person name="Finn R."/>
            <person name="Kale V."/>
            <person name="Holt S."/>
            <person name="Cochrane G."/>
            <person name="Meng A."/>
            <person name="Brown T."/>
            <person name="Cohen L."/>
        </authorList>
    </citation>
    <scope>NUCLEOTIDE SEQUENCE</scope>
    <source>
        <strain evidence="1">CCMP1594</strain>
    </source>
</reference>